<reference evidence="7" key="1">
    <citation type="journal article" date="2012" name="PLoS ONE">
        <title>Sequencing and Analysis of Full-Length cDNAs, 5'-ESTs and 3'-ESTs from a Cartilaginous Fish, the Elephant Shark (Callorhinchus milii).</title>
        <authorList>
            <person name="Tan Y.Y."/>
            <person name="Kodzius R."/>
            <person name="Tay B.H."/>
            <person name="Tay A."/>
            <person name="Brenner S."/>
            <person name="Venkatesh B."/>
        </authorList>
    </citation>
    <scope>NUCLEOTIDE SEQUENCE</scope>
    <source>
        <tissue evidence="7">Testis</tissue>
    </source>
</reference>
<sequence>MAETESRKLLLVPENLLKKRRRYQAIKATEARRALEEKRKVQRGKQIRFKRVENFVRDSRRKYRDEIRFIRLSKKPGDTAIPSGQKLVFAVRIREIHGISPRVRNVIQMLRLRQLFSGTFVRLNPTSVKMLQMVEPYVAWGSPNLKSVRELILKRGQAKVNKKRVPLTNNAVIEQHLGVHGMICLEDLIHELYSVGRHFKEACNFLWPFKLSVARHAARNRVGFLKEFGGTGDRGEEINKLIRQLN</sequence>
<accession>K4G0Q4</accession>
<comment type="similarity">
    <text evidence="1">Belongs to the universal ribosomal protein uL30 family.</text>
</comment>
<dbReference type="Pfam" id="PF00327">
    <property type="entry name" value="Ribosomal_L30"/>
    <property type="match status" value="1"/>
</dbReference>
<dbReference type="CDD" id="cd01657">
    <property type="entry name" value="Ribosomal_L7_archeal_euk"/>
    <property type="match status" value="1"/>
</dbReference>
<dbReference type="InterPro" id="IPR039699">
    <property type="entry name" value="Ribosomal_uL30"/>
</dbReference>
<dbReference type="GO" id="GO:0022625">
    <property type="term" value="C:cytosolic large ribosomal subunit"/>
    <property type="evidence" value="ECO:0007669"/>
    <property type="project" value="TreeGrafter"/>
</dbReference>
<feature type="domain" description="Large ribosomal subunit protein uL30 N-terminal eukaryotes" evidence="6">
    <location>
        <begin position="12"/>
        <end position="82"/>
    </location>
</feature>
<feature type="domain" description="Large ribosomal subunit protein uL30-like ferredoxin-like fold" evidence="5">
    <location>
        <begin position="89"/>
        <end position="138"/>
    </location>
</feature>
<dbReference type="GO" id="GO:0003735">
    <property type="term" value="F:structural constituent of ribosome"/>
    <property type="evidence" value="ECO:0007669"/>
    <property type="project" value="TreeGrafter"/>
</dbReference>
<dbReference type="InterPro" id="IPR016082">
    <property type="entry name" value="Ribosomal_uL30_ferredoxin-like"/>
</dbReference>
<evidence type="ECO:0000313" key="7">
    <source>
        <dbReference type="EMBL" id="AFK11586.1"/>
    </source>
</evidence>
<evidence type="ECO:0000256" key="3">
    <source>
        <dbReference type="ARBA" id="ARBA00023274"/>
    </source>
</evidence>
<dbReference type="SUPFAM" id="SSF55129">
    <property type="entry name" value="Ribosomal protein L30p/L7e"/>
    <property type="match status" value="1"/>
</dbReference>
<dbReference type="EMBL" id="JX053358">
    <property type="protein sequence ID" value="AFK11586.1"/>
    <property type="molecule type" value="mRNA"/>
</dbReference>
<protein>
    <recommendedName>
        <fullName evidence="4">Large ribosomal subunit protein uL30</fullName>
    </recommendedName>
</protein>
<dbReference type="InterPro" id="IPR035808">
    <property type="entry name" value="Ribosomal_uL30_euk_arc"/>
</dbReference>
<organism evidence="7">
    <name type="scientific">Callorhinchus milii</name>
    <name type="common">Ghost shark</name>
    <dbReference type="NCBI Taxonomy" id="7868"/>
    <lineage>
        <taxon>Eukaryota</taxon>
        <taxon>Metazoa</taxon>
        <taxon>Chordata</taxon>
        <taxon>Craniata</taxon>
        <taxon>Vertebrata</taxon>
        <taxon>Chondrichthyes</taxon>
        <taxon>Holocephali</taxon>
        <taxon>Chimaeriformes</taxon>
        <taxon>Callorhinchidae</taxon>
        <taxon>Callorhinchus</taxon>
    </lineage>
</organism>
<dbReference type="Gene3D" id="3.30.1390.20">
    <property type="entry name" value="Ribosomal protein L30, ferredoxin-like fold domain"/>
    <property type="match status" value="1"/>
</dbReference>
<dbReference type="GO" id="GO:0003723">
    <property type="term" value="F:RNA binding"/>
    <property type="evidence" value="ECO:0007669"/>
    <property type="project" value="InterPro"/>
</dbReference>
<evidence type="ECO:0000259" key="5">
    <source>
        <dbReference type="Pfam" id="PF00327"/>
    </source>
</evidence>
<dbReference type="FunFam" id="1.10.15.30:FF:000001">
    <property type="entry name" value="60S ribosomal protein L7"/>
    <property type="match status" value="1"/>
</dbReference>
<keyword evidence="2 7" id="KW-0689">Ribosomal protein</keyword>
<evidence type="ECO:0000259" key="6">
    <source>
        <dbReference type="Pfam" id="PF08079"/>
    </source>
</evidence>
<evidence type="ECO:0000256" key="2">
    <source>
        <dbReference type="ARBA" id="ARBA00022980"/>
    </source>
</evidence>
<dbReference type="Pfam" id="PF08079">
    <property type="entry name" value="Ribosomal_L30_N"/>
    <property type="match status" value="1"/>
</dbReference>
<dbReference type="InterPro" id="IPR005998">
    <property type="entry name" value="Ribosomal_uL30_euk"/>
</dbReference>
<dbReference type="InterPro" id="IPR012988">
    <property type="entry name" value="Ribosomal_uL30_N_euk"/>
</dbReference>
<dbReference type="GO" id="GO:0000463">
    <property type="term" value="P:maturation of LSU-rRNA from tricistronic rRNA transcript (SSU-rRNA, 5.8S rRNA, LSU-rRNA)"/>
    <property type="evidence" value="ECO:0007669"/>
    <property type="project" value="TreeGrafter"/>
</dbReference>
<dbReference type="InterPro" id="IPR018038">
    <property type="entry name" value="Ribosomal_uL30_CS"/>
</dbReference>
<name>K4G0Q4_CALMI</name>
<dbReference type="NCBIfam" id="TIGR01310">
    <property type="entry name" value="uL30_euk"/>
    <property type="match status" value="1"/>
</dbReference>
<dbReference type="Gene3D" id="1.10.15.30">
    <property type="match status" value="1"/>
</dbReference>
<dbReference type="PROSITE" id="PS00634">
    <property type="entry name" value="RIBOSOMAL_L30"/>
    <property type="match status" value="1"/>
</dbReference>
<dbReference type="PANTHER" id="PTHR11524">
    <property type="entry name" value="60S RIBOSOMAL PROTEIN L7"/>
    <property type="match status" value="1"/>
</dbReference>
<dbReference type="FunFam" id="3.30.1390.20:FF:000003">
    <property type="entry name" value="60S ribosomal protein L7"/>
    <property type="match status" value="1"/>
</dbReference>
<evidence type="ECO:0000256" key="1">
    <source>
        <dbReference type="ARBA" id="ARBA00007594"/>
    </source>
</evidence>
<evidence type="ECO:0000256" key="4">
    <source>
        <dbReference type="ARBA" id="ARBA00040575"/>
    </source>
</evidence>
<dbReference type="PANTHER" id="PTHR11524:SF13">
    <property type="entry name" value="RIBOSOMAL PROTEIN UL30-LIKE"/>
    <property type="match status" value="1"/>
</dbReference>
<proteinExistence type="evidence at transcript level"/>
<dbReference type="InterPro" id="IPR036919">
    <property type="entry name" value="Ribo_uL30_ferredoxin-like_sf"/>
</dbReference>
<dbReference type="AlphaFoldDB" id="K4G0Q4"/>
<keyword evidence="3" id="KW-0687">Ribonucleoprotein</keyword>